<comment type="caution">
    <text evidence="1">The sequence shown here is derived from an EMBL/GenBank/DDBJ whole genome shotgun (WGS) entry which is preliminary data.</text>
</comment>
<evidence type="ECO:0000313" key="1">
    <source>
        <dbReference type="EMBL" id="GFS40739.1"/>
    </source>
</evidence>
<dbReference type="AlphaFoldDB" id="A0A8X6ICW9"/>
<proteinExistence type="predicted"/>
<evidence type="ECO:0000313" key="2">
    <source>
        <dbReference type="Proteomes" id="UP000886998"/>
    </source>
</evidence>
<dbReference type="InterPro" id="IPR043502">
    <property type="entry name" value="DNA/RNA_pol_sf"/>
</dbReference>
<dbReference type="EMBL" id="BMAV01025345">
    <property type="protein sequence ID" value="GFS40739.1"/>
    <property type="molecule type" value="Genomic_DNA"/>
</dbReference>
<dbReference type="InterPro" id="IPR043128">
    <property type="entry name" value="Rev_trsase/Diguanyl_cyclase"/>
</dbReference>
<accession>A0A8X6ICW9</accession>
<dbReference type="Proteomes" id="UP000886998">
    <property type="component" value="Unassembled WGS sequence"/>
</dbReference>
<sequence>MNNKVRDQEIAPMQLVPVRREIFSKLNVDRVGPLPIIPRNKHILPGMSMSPRCPEAVPVPETASTPLVEALQQILRRVFPREIQADTGVLFTSILTTELLQKLGTYCPLRVPFRLKNAFYCFSMLMTELPQGHEKFELSYLDSVVIFSENGDYPINHINKILEQNARLTIEPVKRKYVQDSVNYLGHVVGLKRCSSAKLKVEPIIDFSILWYKAQVVVDNNVHCQGLVSHKWSRKCSSY</sequence>
<reference evidence="1" key="1">
    <citation type="submission" date="2020-08" db="EMBL/GenBank/DDBJ databases">
        <title>Multicomponent nature underlies the extraordinary mechanical properties of spider dragline silk.</title>
        <authorList>
            <person name="Kono N."/>
            <person name="Nakamura H."/>
            <person name="Mori M."/>
            <person name="Yoshida Y."/>
            <person name="Ohtoshi R."/>
            <person name="Malay A.D."/>
            <person name="Moran D.A.P."/>
            <person name="Tomita M."/>
            <person name="Numata K."/>
            <person name="Arakawa K."/>
        </authorList>
    </citation>
    <scope>NUCLEOTIDE SEQUENCE</scope>
</reference>
<organism evidence="1 2">
    <name type="scientific">Trichonephila inaurata madagascariensis</name>
    <dbReference type="NCBI Taxonomy" id="2747483"/>
    <lineage>
        <taxon>Eukaryota</taxon>
        <taxon>Metazoa</taxon>
        <taxon>Ecdysozoa</taxon>
        <taxon>Arthropoda</taxon>
        <taxon>Chelicerata</taxon>
        <taxon>Arachnida</taxon>
        <taxon>Araneae</taxon>
        <taxon>Araneomorphae</taxon>
        <taxon>Entelegynae</taxon>
        <taxon>Araneoidea</taxon>
        <taxon>Nephilidae</taxon>
        <taxon>Trichonephila</taxon>
        <taxon>Trichonephila inaurata</taxon>
    </lineage>
</organism>
<keyword evidence="2" id="KW-1185">Reference proteome</keyword>
<gene>
    <name evidence="1" type="primary">pol_4289</name>
    <name evidence="1" type="ORF">TNIN_145341</name>
</gene>
<dbReference type="GO" id="GO:0071897">
    <property type="term" value="P:DNA biosynthetic process"/>
    <property type="evidence" value="ECO:0007669"/>
    <property type="project" value="UniProtKB-ARBA"/>
</dbReference>
<dbReference type="Gene3D" id="3.30.70.270">
    <property type="match status" value="1"/>
</dbReference>
<protein>
    <submittedName>
        <fullName evidence="1">Retrovirus-related Pol polyprotein from transposon 297</fullName>
    </submittedName>
</protein>
<name>A0A8X6ICW9_9ARAC</name>
<dbReference type="SUPFAM" id="SSF56672">
    <property type="entry name" value="DNA/RNA polymerases"/>
    <property type="match status" value="1"/>
</dbReference>
<dbReference type="Gene3D" id="3.10.10.10">
    <property type="entry name" value="HIV Type 1 Reverse Transcriptase, subunit A, domain 1"/>
    <property type="match status" value="1"/>
</dbReference>